<keyword evidence="1" id="KW-1133">Transmembrane helix</keyword>
<name>A0A6J4H4U9_9BACT</name>
<feature type="transmembrane region" description="Helical" evidence="1">
    <location>
        <begin position="265"/>
        <end position="285"/>
    </location>
</feature>
<dbReference type="AlphaFoldDB" id="A0A6J4H4U9"/>
<feature type="transmembrane region" description="Helical" evidence="1">
    <location>
        <begin position="144"/>
        <end position="165"/>
    </location>
</feature>
<accession>A0A6J4H4U9</accession>
<gene>
    <name evidence="2" type="ORF">AVDCRST_MAG63-90</name>
</gene>
<evidence type="ECO:0000256" key="1">
    <source>
        <dbReference type="SAM" id="Phobius"/>
    </source>
</evidence>
<evidence type="ECO:0000313" key="2">
    <source>
        <dbReference type="EMBL" id="CAA9213311.1"/>
    </source>
</evidence>
<protein>
    <submittedName>
        <fullName evidence="2">Putative membrane protein</fullName>
    </submittedName>
</protein>
<organism evidence="2">
    <name type="scientific">uncultured Armatimonadetes bacterium</name>
    <dbReference type="NCBI Taxonomy" id="157466"/>
    <lineage>
        <taxon>Bacteria</taxon>
        <taxon>Bacillati</taxon>
        <taxon>Armatimonadota</taxon>
        <taxon>environmental samples</taxon>
    </lineage>
</organism>
<feature type="transmembrane region" description="Helical" evidence="1">
    <location>
        <begin position="115"/>
        <end position="132"/>
    </location>
</feature>
<proteinExistence type="predicted"/>
<feature type="transmembrane region" description="Helical" evidence="1">
    <location>
        <begin position="226"/>
        <end position="245"/>
    </location>
</feature>
<keyword evidence="1" id="KW-0812">Transmembrane</keyword>
<feature type="transmembrane region" description="Helical" evidence="1">
    <location>
        <begin position="63"/>
        <end position="90"/>
    </location>
</feature>
<feature type="transmembrane region" description="Helical" evidence="1">
    <location>
        <begin position="185"/>
        <end position="214"/>
    </location>
</feature>
<reference evidence="2" key="1">
    <citation type="submission" date="2020-02" db="EMBL/GenBank/DDBJ databases">
        <authorList>
            <person name="Meier V. D."/>
        </authorList>
    </citation>
    <scope>NUCLEOTIDE SEQUENCE</scope>
    <source>
        <strain evidence="2">AVDCRST_MAG63</strain>
    </source>
</reference>
<keyword evidence="1" id="KW-0472">Membrane</keyword>
<dbReference type="EMBL" id="CADCTO010000012">
    <property type="protein sequence ID" value="CAA9213311.1"/>
    <property type="molecule type" value="Genomic_DNA"/>
</dbReference>
<sequence>MTTIPLHSLMRLGAVGVAVLLAAATGGKTPWLEIAFSLGFGHYLLSLLYAKKQIARVVREPQTLAACAVLVAGAGALYVNGFSLVIYFGVHHVFNEVYLLGRAVRLDDGADARRLRLWSILLNFFIYFGLLRHHAELGFVPRETLVNVLLAGLAVGYPAFFFYLLRLRRSLTTAQLVDLCTFEVLGFLLLVVSCFVNIWFVQIVFYHFVFWALFPLPRMAAQGRGPALTYVALNVAATAFFLLLSPLALLPVHLSAGQWDAQFRFWSYLHITLSFALSTAHPAWITRWFQSRPAAPPVAAASGTGRAPV</sequence>
<feature type="transmembrane region" description="Helical" evidence="1">
    <location>
        <begin position="34"/>
        <end position="51"/>
    </location>
</feature>